<feature type="compositionally biased region" description="Basic and acidic residues" evidence="1">
    <location>
        <begin position="55"/>
        <end position="81"/>
    </location>
</feature>
<evidence type="ECO:0000313" key="3">
    <source>
        <dbReference type="Proteomes" id="UP000642284"/>
    </source>
</evidence>
<sequence>MGLLNWNSSQHYEHAGDYACTQCGKPTPLRAHSGEPVHKVCAEDWNDRNPNAPRHLHEERDLGTARFHSDPPRKNRKEGVR</sequence>
<dbReference type="RefSeq" id="WP_187817300.1">
    <property type="nucleotide sequence ID" value="NZ_JACTVJ010000016.1"/>
</dbReference>
<accession>A0ABR7SMZ4</accession>
<dbReference type="Proteomes" id="UP000642284">
    <property type="component" value="Unassembled WGS sequence"/>
</dbReference>
<keyword evidence="3" id="KW-1185">Reference proteome</keyword>
<proteinExistence type="predicted"/>
<organism evidence="2 3">
    <name type="scientific">Streptomyces polyasparticus</name>
    <dbReference type="NCBI Taxonomy" id="2767826"/>
    <lineage>
        <taxon>Bacteria</taxon>
        <taxon>Bacillati</taxon>
        <taxon>Actinomycetota</taxon>
        <taxon>Actinomycetes</taxon>
        <taxon>Kitasatosporales</taxon>
        <taxon>Streptomycetaceae</taxon>
        <taxon>Streptomyces</taxon>
    </lineage>
</organism>
<reference evidence="2 3" key="1">
    <citation type="submission" date="2020-08" db="EMBL/GenBank/DDBJ databases">
        <title>Genemic of Streptomyces polyaspartic.</title>
        <authorList>
            <person name="Liu W."/>
        </authorList>
    </citation>
    <scope>NUCLEOTIDE SEQUENCE [LARGE SCALE GENOMIC DNA]</scope>
    <source>
        <strain evidence="2 3">TRM66268-LWL</strain>
    </source>
</reference>
<protein>
    <submittedName>
        <fullName evidence="2">Uncharacterized protein</fullName>
    </submittedName>
</protein>
<dbReference type="EMBL" id="JACTVJ010000016">
    <property type="protein sequence ID" value="MBC9716855.1"/>
    <property type="molecule type" value="Genomic_DNA"/>
</dbReference>
<comment type="caution">
    <text evidence="2">The sequence shown here is derived from an EMBL/GenBank/DDBJ whole genome shotgun (WGS) entry which is preliminary data.</text>
</comment>
<evidence type="ECO:0000256" key="1">
    <source>
        <dbReference type="SAM" id="MobiDB-lite"/>
    </source>
</evidence>
<evidence type="ECO:0000313" key="2">
    <source>
        <dbReference type="EMBL" id="MBC9716855.1"/>
    </source>
</evidence>
<feature type="region of interest" description="Disordered" evidence="1">
    <location>
        <begin position="43"/>
        <end position="81"/>
    </location>
</feature>
<name>A0ABR7SMZ4_9ACTN</name>
<gene>
    <name evidence="2" type="ORF">H9Y04_30405</name>
</gene>